<feature type="domain" description="4Fe-4S ferredoxin-type" evidence="6">
    <location>
        <begin position="5"/>
        <end position="33"/>
    </location>
</feature>
<dbReference type="Gene3D" id="3.30.70.20">
    <property type="match status" value="1"/>
</dbReference>
<dbReference type="InterPro" id="IPR000014">
    <property type="entry name" value="PAS"/>
</dbReference>
<keyword evidence="3" id="KW-0408">Iron</keyword>
<sequence>MNSQMPIYTEKARCQDCYKCLRACPVKAIQVVDDSAAVMPDRCIYCGTCVNVCPVGAKKVRDDLGQARLLLKRKAKVVVSLAPSFRAEFPDLEPSRLIHALKELGFWAVSETALGAEEVSAACAQALAKGGPGVYFSTACPTVVELIRRYHCDQIPSLMGLMSPLLAHCKLLQREYGEEVGIVFIGPCIAKKLEADAHPDLLDVALTFADLRQWLDERGIDETSEPVGEADVFLPRGARDGARYPTEGGMNQSIASRGKGVDATFMTFSGIPSLQAAIQDLPGRAIPQTLFLELLACQGGCVNGPQASKACGTALKWLQVMSHASEPEEPLREPALSLAAVTSAHPVPRFSHAPEALAGALLRLGKACPEDELNCGGCGYDRCRHLAEALLEGRGEPNMCVSHMRNLAMDKANALIRSMPAGVVLADERLAIIECNRRFAETLGGDVPDIFDAKPGLGGADLARIAPELRAPFTKGLEQTVDALRKEVRMGDRILRLTVFTVQPGRVVGGILQDITEPAVRREQVLQQAQEVIRKNVSTVQQIAFLLGENAAETEMMLESLSSSFRLAPSPLGGPAPDEEAPREH</sequence>
<feature type="domain" description="4Fe-4S" evidence="7">
    <location>
        <begin position="356"/>
        <end position="417"/>
    </location>
</feature>
<feature type="region of interest" description="Disordered" evidence="5">
    <location>
        <begin position="566"/>
        <end position="585"/>
    </location>
</feature>
<evidence type="ECO:0000256" key="5">
    <source>
        <dbReference type="SAM" id="MobiDB-lite"/>
    </source>
</evidence>
<dbReference type="CDD" id="cd00130">
    <property type="entry name" value="PAS"/>
    <property type="match status" value="1"/>
</dbReference>
<evidence type="ECO:0000313" key="9">
    <source>
        <dbReference type="Proteomes" id="UP001165069"/>
    </source>
</evidence>
<dbReference type="SUPFAM" id="SSF54862">
    <property type="entry name" value="4Fe-4S ferredoxins"/>
    <property type="match status" value="1"/>
</dbReference>
<keyword evidence="2" id="KW-0479">Metal-binding</keyword>
<evidence type="ECO:0000259" key="7">
    <source>
        <dbReference type="PROSITE" id="PS51656"/>
    </source>
</evidence>
<evidence type="ECO:0000256" key="1">
    <source>
        <dbReference type="ARBA" id="ARBA00022485"/>
    </source>
</evidence>
<dbReference type="InterPro" id="IPR050340">
    <property type="entry name" value="Cytosolic_Fe-S_CAF"/>
</dbReference>
<accession>A0ABQ5QK81</accession>
<evidence type="ECO:0000256" key="4">
    <source>
        <dbReference type="ARBA" id="ARBA00023014"/>
    </source>
</evidence>
<dbReference type="InterPro" id="IPR009016">
    <property type="entry name" value="Fe_hydrogenase"/>
</dbReference>
<dbReference type="InterPro" id="IPR017896">
    <property type="entry name" value="4Fe4S_Fe-S-bd"/>
</dbReference>
<feature type="domain" description="4Fe-4S ferredoxin-type" evidence="6">
    <location>
        <begin position="34"/>
        <end position="63"/>
    </location>
</feature>
<dbReference type="Gene3D" id="3.40.950.10">
    <property type="entry name" value="Fe-only Hydrogenase (Larger Subunit), Chain L, domain 3"/>
    <property type="match status" value="1"/>
</dbReference>
<dbReference type="Pfam" id="PF13188">
    <property type="entry name" value="PAS_8"/>
    <property type="match status" value="1"/>
</dbReference>
<keyword evidence="4" id="KW-0411">Iron-sulfur</keyword>
<dbReference type="Proteomes" id="UP001165069">
    <property type="component" value="Unassembled WGS sequence"/>
</dbReference>
<proteinExistence type="predicted"/>
<comment type="caution">
    <text evidence="8">The sequence shown here is derived from an EMBL/GenBank/DDBJ whole genome shotgun (WGS) entry which is preliminary data.</text>
</comment>
<keyword evidence="1" id="KW-0004">4Fe-4S</keyword>
<dbReference type="InterPro" id="IPR017900">
    <property type="entry name" value="4Fe4S_Fe_S_CS"/>
</dbReference>
<dbReference type="PROSITE" id="PS51656">
    <property type="entry name" value="4FE4S"/>
    <property type="match status" value="1"/>
</dbReference>
<dbReference type="PROSITE" id="PS00198">
    <property type="entry name" value="4FE4S_FER_1"/>
    <property type="match status" value="1"/>
</dbReference>
<dbReference type="Pfam" id="PF02906">
    <property type="entry name" value="Fe_hyd_lg_C"/>
    <property type="match status" value="1"/>
</dbReference>
<dbReference type="EMBL" id="BSDE01000009">
    <property type="protein sequence ID" value="GLH74943.1"/>
    <property type="molecule type" value="Genomic_DNA"/>
</dbReference>
<dbReference type="Pfam" id="PF04060">
    <property type="entry name" value="FeS"/>
    <property type="match status" value="1"/>
</dbReference>
<organism evidence="8 9">
    <name type="scientific">Geothrix limicola</name>
    <dbReference type="NCBI Taxonomy" id="2927978"/>
    <lineage>
        <taxon>Bacteria</taxon>
        <taxon>Pseudomonadati</taxon>
        <taxon>Acidobacteriota</taxon>
        <taxon>Holophagae</taxon>
        <taxon>Holophagales</taxon>
        <taxon>Holophagaceae</taxon>
        <taxon>Geothrix</taxon>
    </lineage>
</organism>
<evidence type="ECO:0000256" key="3">
    <source>
        <dbReference type="ARBA" id="ARBA00023004"/>
    </source>
</evidence>
<dbReference type="PROSITE" id="PS51379">
    <property type="entry name" value="4FE4S_FER_2"/>
    <property type="match status" value="2"/>
</dbReference>
<dbReference type="Gene3D" id="1.10.15.40">
    <property type="entry name" value="Electron transport complex subunit B, putative Fe-S cluster"/>
    <property type="match status" value="1"/>
</dbReference>
<reference evidence="8 9" key="1">
    <citation type="journal article" date="2023" name="Antonie Van Leeuwenhoek">
        <title>Mesoterricola silvestris gen. nov., sp. nov., Mesoterricola sediminis sp. nov., Geothrix oryzae sp. nov., Geothrix edaphica sp. nov., Geothrix rubra sp. nov., and Geothrix limicola sp. nov., six novel members of Acidobacteriota isolated from soils.</title>
        <authorList>
            <person name="Itoh H."/>
            <person name="Sugisawa Y."/>
            <person name="Mise K."/>
            <person name="Xu Z."/>
            <person name="Kuniyasu M."/>
            <person name="Ushijima N."/>
            <person name="Kawano K."/>
            <person name="Kobayashi E."/>
            <person name="Shiratori Y."/>
            <person name="Masuda Y."/>
            <person name="Senoo K."/>
        </authorList>
    </citation>
    <scope>NUCLEOTIDE SEQUENCE [LARGE SCALE GENOMIC DNA]</scope>
    <source>
        <strain evidence="8 9">Red804</strain>
    </source>
</reference>
<evidence type="ECO:0000259" key="6">
    <source>
        <dbReference type="PROSITE" id="PS51379"/>
    </source>
</evidence>
<dbReference type="SUPFAM" id="SSF53920">
    <property type="entry name" value="Fe-only hydrogenase"/>
    <property type="match status" value="1"/>
</dbReference>
<dbReference type="InterPro" id="IPR004108">
    <property type="entry name" value="Fe_hydrogenase_lsu_C"/>
</dbReference>
<dbReference type="PANTHER" id="PTHR11615">
    <property type="entry name" value="NITRATE, FORMATE, IRON DEHYDROGENASE"/>
    <property type="match status" value="1"/>
</dbReference>
<evidence type="ECO:0000256" key="2">
    <source>
        <dbReference type="ARBA" id="ARBA00022723"/>
    </source>
</evidence>
<dbReference type="Gene3D" id="3.30.450.20">
    <property type="entry name" value="PAS domain"/>
    <property type="match status" value="1"/>
</dbReference>
<gene>
    <name evidence="8" type="ORF">GETHLI_34450</name>
</gene>
<protein>
    <submittedName>
        <fullName evidence="8">4Fe-4S ferredoxin</fullName>
    </submittedName>
</protein>
<dbReference type="InterPro" id="IPR007202">
    <property type="entry name" value="4Fe-4S_dom"/>
</dbReference>
<keyword evidence="9" id="KW-1185">Reference proteome</keyword>
<name>A0ABQ5QK81_9BACT</name>
<evidence type="ECO:0000313" key="8">
    <source>
        <dbReference type="EMBL" id="GLH74943.1"/>
    </source>
</evidence>
<dbReference type="Pfam" id="PF12838">
    <property type="entry name" value="Fer4_7"/>
    <property type="match status" value="1"/>
</dbReference>